<dbReference type="InterPro" id="IPR042184">
    <property type="entry name" value="YqeY/Aim41_N"/>
</dbReference>
<dbReference type="Gene3D" id="1.10.1510.10">
    <property type="entry name" value="Uncharacterised protein YqeY/AIM41 PF09424, N-terminal domain"/>
    <property type="match status" value="1"/>
</dbReference>
<evidence type="ECO:0000313" key="1">
    <source>
        <dbReference type="EMBL" id="OZC01506.1"/>
    </source>
</evidence>
<organism evidence="1 2">
    <name type="scientific">Rubricoccus marinus</name>
    <dbReference type="NCBI Taxonomy" id="716817"/>
    <lineage>
        <taxon>Bacteria</taxon>
        <taxon>Pseudomonadati</taxon>
        <taxon>Rhodothermota</taxon>
        <taxon>Rhodothermia</taxon>
        <taxon>Rhodothermales</taxon>
        <taxon>Rubricoccaceae</taxon>
        <taxon>Rubricoccus</taxon>
    </lineage>
</organism>
<dbReference type="EMBL" id="MQWB01000002">
    <property type="protein sequence ID" value="OZC01506.1"/>
    <property type="molecule type" value="Genomic_DNA"/>
</dbReference>
<dbReference type="RefSeq" id="WP_094551425.1">
    <property type="nucleotide sequence ID" value="NZ_MQWB01000002.1"/>
</dbReference>
<dbReference type="Gene3D" id="1.10.10.410">
    <property type="match status" value="1"/>
</dbReference>
<sequence>MLKEQLAQDLKDAMRAKDTVRLGAIRMLQTAITQEEKKTGQPLSAEDLVAVVQKQAKQRRESIKQFVEGGREDLADRERAELPWLEVYMPAQASDEDIHNVVHAIVQRTGATTMKDMGRVMGEAMSELKGVADGNRVRTVVQQLLNA</sequence>
<dbReference type="PANTHER" id="PTHR28055">
    <property type="entry name" value="ALTERED INHERITANCE OF MITOCHONDRIA PROTEIN 41, MITOCHONDRIAL"/>
    <property type="match status" value="1"/>
</dbReference>
<accession>A0A259TUY3</accession>
<dbReference type="InterPro" id="IPR019004">
    <property type="entry name" value="YqeY/Aim41"/>
</dbReference>
<dbReference type="GO" id="GO:0016884">
    <property type="term" value="F:carbon-nitrogen ligase activity, with glutamine as amido-N-donor"/>
    <property type="evidence" value="ECO:0007669"/>
    <property type="project" value="InterPro"/>
</dbReference>
<dbReference type="PANTHER" id="PTHR28055:SF1">
    <property type="entry name" value="ALTERED INHERITANCE OF MITOCHONDRIA PROTEIN 41, MITOCHONDRIAL"/>
    <property type="match status" value="1"/>
</dbReference>
<protein>
    <recommendedName>
        <fullName evidence="3">Glutamyl-tRNA amidotransferase</fullName>
    </recommendedName>
</protein>
<dbReference type="InterPro" id="IPR003789">
    <property type="entry name" value="Asn/Gln_tRNA_amidoTrase-B-like"/>
</dbReference>
<dbReference type="Proteomes" id="UP000216446">
    <property type="component" value="Unassembled WGS sequence"/>
</dbReference>
<evidence type="ECO:0008006" key="3">
    <source>
        <dbReference type="Google" id="ProtNLM"/>
    </source>
</evidence>
<reference evidence="1 2" key="1">
    <citation type="submission" date="2016-11" db="EMBL/GenBank/DDBJ databases">
        <title>Study of marine rhodopsin-containing bacteria.</title>
        <authorList>
            <person name="Yoshizawa S."/>
            <person name="Kumagai Y."/>
            <person name="Kogure K."/>
        </authorList>
    </citation>
    <scope>NUCLEOTIDE SEQUENCE [LARGE SCALE GENOMIC DNA]</scope>
    <source>
        <strain evidence="1 2">SG-29</strain>
    </source>
</reference>
<dbReference type="AlphaFoldDB" id="A0A259TUY3"/>
<proteinExistence type="predicted"/>
<gene>
    <name evidence="1" type="ORF">BSZ36_16910</name>
</gene>
<dbReference type="SUPFAM" id="SSF89095">
    <property type="entry name" value="GatB/YqeY motif"/>
    <property type="match status" value="1"/>
</dbReference>
<dbReference type="OrthoDB" id="9788127at2"/>
<dbReference type="Pfam" id="PF09424">
    <property type="entry name" value="YqeY"/>
    <property type="match status" value="1"/>
</dbReference>
<name>A0A259TUY3_9BACT</name>
<evidence type="ECO:0000313" key="2">
    <source>
        <dbReference type="Proteomes" id="UP000216446"/>
    </source>
</evidence>
<dbReference type="InParanoid" id="A0A259TUY3"/>
<keyword evidence="2" id="KW-1185">Reference proteome</keyword>
<dbReference type="InterPro" id="IPR023168">
    <property type="entry name" value="GatB_Yqey_C_2"/>
</dbReference>
<comment type="caution">
    <text evidence="1">The sequence shown here is derived from an EMBL/GenBank/DDBJ whole genome shotgun (WGS) entry which is preliminary data.</text>
</comment>